<dbReference type="PANTHER" id="PTHR34069">
    <property type="entry name" value="3-OXOACYL-[ACYL-CARRIER-PROTEIN] SYNTHASE 3"/>
    <property type="match status" value="1"/>
</dbReference>
<dbReference type="InterPro" id="IPR013751">
    <property type="entry name" value="ACP_syn_III_N"/>
</dbReference>
<accession>A0ABZ2PRL2</accession>
<keyword evidence="3" id="KW-1185">Reference proteome</keyword>
<evidence type="ECO:0000313" key="2">
    <source>
        <dbReference type="EMBL" id="WXG70513.1"/>
    </source>
</evidence>
<dbReference type="Proteomes" id="UP001432000">
    <property type="component" value="Chromosome"/>
</dbReference>
<organism evidence="2 3">
    <name type="scientific">Rhodococcus sovatensis</name>
    <dbReference type="NCBI Taxonomy" id="1805840"/>
    <lineage>
        <taxon>Bacteria</taxon>
        <taxon>Bacillati</taxon>
        <taxon>Actinomycetota</taxon>
        <taxon>Actinomycetes</taxon>
        <taxon>Mycobacteriales</taxon>
        <taxon>Nocardiaceae</taxon>
        <taxon>Rhodococcus</taxon>
    </lineage>
</organism>
<dbReference type="RefSeq" id="WP_338891973.1">
    <property type="nucleotide sequence ID" value="NZ_CP147846.1"/>
</dbReference>
<dbReference type="Gene3D" id="3.40.47.10">
    <property type="match status" value="1"/>
</dbReference>
<protein>
    <recommendedName>
        <fullName evidence="1">Beta-ketoacyl-[acyl-carrier-protein] synthase III N-terminal domain-containing protein</fullName>
    </recommendedName>
</protein>
<dbReference type="SUPFAM" id="SSF53901">
    <property type="entry name" value="Thiolase-like"/>
    <property type="match status" value="1"/>
</dbReference>
<name>A0ABZ2PRL2_9NOCA</name>
<dbReference type="InterPro" id="IPR016039">
    <property type="entry name" value="Thiolase-like"/>
</dbReference>
<reference evidence="2 3" key="1">
    <citation type="submission" date="2024-03" db="EMBL/GenBank/DDBJ databases">
        <title>Natural products discovery in diverse microorganisms through a two-stage MS feature dereplication strategy.</title>
        <authorList>
            <person name="Zhang R."/>
        </authorList>
    </citation>
    <scope>NUCLEOTIDE SEQUENCE [LARGE SCALE GENOMIC DNA]</scope>
    <source>
        <strain evidence="2 3">18930</strain>
    </source>
</reference>
<dbReference type="PANTHER" id="PTHR34069:SF2">
    <property type="entry name" value="BETA-KETOACYL-[ACYL-CARRIER-PROTEIN] SYNTHASE III"/>
    <property type="match status" value="1"/>
</dbReference>
<dbReference type="Pfam" id="PF08545">
    <property type="entry name" value="ACP_syn_III"/>
    <property type="match status" value="1"/>
</dbReference>
<evidence type="ECO:0000313" key="3">
    <source>
        <dbReference type="Proteomes" id="UP001432000"/>
    </source>
</evidence>
<feature type="domain" description="Beta-ketoacyl-[acyl-carrier-protein] synthase III N-terminal" evidence="1">
    <location>
        <begin position="106"/>
        <end position="135"/>
    </location>
</feature>
<dbReference type="EMBL" id="CP147846">
    <property type="protein sequence ID" value="WXG70513.1"/>
    <property type="molecule type" value="Genomic_DNA"/>
</dbReference>
<proteinExistence type="predicted"/>
<sequence>MTGPSAVVAGLGGALPDRRVTNSELEAMMETTDEWIRARTGIGARYWSSGVSTSDLAVAAGSRALASARVDAVDLVIVATTTPDFRCPATAPSVAARLGLGPVPAFDISAVCSGFVFGLATANAYIGSGVARSVLERVSQI</sequence>
<gene>
    <name evidence="2" type="ORF">WDS16_08470</name>
</gene>
<evidence type="ECO:0000259" key="1">
    <source>
        <dbReference type="Pfam" id="PF08545"/>
    </source>
</evidence>